<dbReference type="EMBL" id="JBAKFF010000001">
    <property type="protein sequence ID" value="MEX0430381.1"/>
    <property type="molecule type" value="Genomic_DNA"/>
</dbReference>
<evidence type="ECO:0000313" key="3">
    <source>
        <dbReference type="Proteomes" id="UP001556637"/>
    </source>
</evidence>
<evidence type="ECO:0000313" key="2">
    <source>
        <dbReference type="EMBL" id="MEX0430381.1"/>
    </source>
</evidence>
<accession>A0ABV3T5A0</accession>
<dbReference type="Pfam" id="PF08378">
    <property type="entry name" value="NERD"/>
    <property type="match status" value="1"/>
</dbReference>
<keyword evidence="3" id="KW-1185">Reference proteome</keyword>
<dbReference type="Proteomes" id="UP001556637">
    <property type="component" value="Unassembled WGS sequence"/>
</dbReference>
<evidence type="ECO:0000259" key="1">
    <source>
        <dbReference type="Pfam" id="PF08378"/>
    </source>
</evidence>
<organism evidence="2 3">
    <name type="scientific">Spiribacter insolitus</name>
    <dbReference type="NCBI Taxonomy" id="3122417"/>
    <lineage>
        <taxon>Bacteria</taxon>
        <taxon>Pseudomonadati</taxon>
        <taxon>Pseudomonadota</taxon>
        <taxon>Gammaproteobacteria</taxon>
        <taxon>Chromatiales</taxon>
        <taxon>Ectothiorhodospiraceae</taxon>
        <taxon>Spiribacter</taxon>
    </lineage>
</organism>
<name>A0ABV3T5A0_9GAMM</name>
<dbReference type="InterPro" id="IPR011528">
    <property type="entry name" value="NERD"/>
</dbReference>
<dbReference type="RefSeq" id="WP_367983168.1">
    <property type="nucleotide sequence ID" value="NZ_JBAKFF010000001.1"/>
</dbReference>
<reference evidence="2 3" key="1">
    <citation type="submission" date="2024-02" db="EMBL/GenBank/DDBJ databases">
        <title>New especies of Spiribacter isolated from saline water.</title>
        <authorList>
            <person name="Leon M.J."/>
            <person name="De La Haba R."/>
            <person name="Sanchez-Porro C."/>
            <person name="Ventosa A."/>
        </authorList>
    </citation>
    <scope>NUCLEOTIDE SEQUENCE [LARGE SCALE GENOMIC DNA]</scope>
    <source>
        <strain evidence="3">ag22IC4-189</strain>
    </source>
</reference>
<comment type="caution">
    <text evidence="2">The sequence shown here is derived from an EMBL/GenBank/DDBJ whole genome shotgun (WGS) entry which is preliminary data.</text>
</comment>
<feature type="domain" description="NERD" evidence="1">
    <location>
        <begin position="14"/>
        <end position="73"/>
    </location>
</feature>
<protein>
    <submittedName>
        <fullName evidence="2">Nuclease-related domain-containing protein</fullName>
    </submittedName>
</protein>
<sequence length="92" mass="9967">MPTNIAELRLGGASEAELATLQRLADELSADYTVFYSRHVADLTPRRQAFGEIDFVIVNQSGDVVLIEQKNGSLQEAEDDLGIRYAGQAAVG</sequence>
<proteinExistence type="predicted"/>
<gene>
    <name evidence="2" type="ORF">V6X30_03060</name>
</gene>